<dbReference type="Proteomes" id="UP000574769">
    <property type="component" value="Unassembled WGS sequence"/>
</dbReference>
<dbReference type="RefSeq" id="WP_061780449.1">
    <property type="nucleotide sequence ID" value="NZ_JACHNY010000014.1"/>
</dbReference>
<comment type="caution">
    <text evidence="2">The sequence shown here is derived from an EMBL/GenBank/DDBJ whole genome shotgun (WGS) entry which is preliminary data.</text>
</comment>
<keyword evidence="3" id="KW-1185">Reference proteome</keyword>
<gene>
    <name evidence="2" type="ORF">GGQ96_003881</name>
</gene>
<organism evidence="2 3">
    <name type="scientific">Sphingomonas abaci</name>
    <dbReference type="NCBI Taxonomy" id="237611"/>
    <lineage>
        <taxon>Bacteria</taxon>
        <taxon>Pseudomonadati</taxon>
        <taxon>Pseudomonadota</taxon>
        <taxon>Alphaproteobacteria</taxon>
        <taxon>Sphingomonadales</taxon>
        <taxon>Sphingomonadaceae</taxon>
        <taxon>Sphingomonas</taxon>
    </lineage>
</organism>
<sequence length="166" mass="18527">MGDFLTFIAPKALLWIGFVVSMVLTGLLVALAAWAVAGPWWPTTLVQNGFRRHRSCWALIQAFAIATLPILLLGEHGVGVGALIFLVFAPRYVNWRVRWGAWHDDNEATRTTARTIRNRLRDRQEEAAMPPGAGPWPEYVNDVVRATRDQLYTPPETVVPPDALPS</sequence>
<keyword evidence="1" id="KW-0812">Transmembrane</keyword>
<name>A0A7W7AMP1_9SPHN</name>
<evidence type="ECO:0000313" key="2">
    <source>
        <dbReference type="EMBL" id="MBB4619721.1"/>
    </source>
</evidence>
<keyword evidence="1" id="KW-1133">Transmembrane helix</keyword>
<protein>
    <submittedName>
        <fullName evidence="2">Uncharacterized protein</fullName>
    </submittedName>
</protein>
<accession>A0A7W7AMP1</accession>
<evidence type="ECO:0000313" key="3">
    <source>
        <dbReference type="Proteomes" id="UP000574769"/>
    </source>
</evidence>
<reference evidence="2 3" key="1">
    <citation type="submission" date="2020-08" db="EMBL/GenBank/DDBJ databases">
        <title>Genomic Encyclopedia of Type Strains, Phase IV (KMG-IV): sequencing the most valuable type-strain genomes for metagenomic binning, comparative biology and taxonomic classification.</title>
        <authorList>
            <person name="Goeker M."/>
        </authorList>
    </citation>
    <scope>NUCLEOTIDE SEQUENCE [LARGE SCALE GENOMIC DNA]</scope>
    <source>
        <strain evidence="2 3">DSM 15867</strain>
    </source>
</reference>
<proteinExistence type="predicted"/>
<dbReference type="AlphaFoldDB" id="A0A7W7AMP1"/>
<dbReference type="EMBL" id="JACHNY010000014">
    <property type="protein sequence ID" value="MBB4619721.1"/>
    <property type="molecule type" value="Genomic_DNA"/>
</dbReference>
<keyword evidence="1" id="KW-0472">Membrane</keyword>
<dbReference type="GeneID" id="78486754"/>
<evidence type="ECO:0000256" key="1">
    <source>
        <dbReference type="SAM" id="Phobius"/>
    </source>
</evidence>
<feature type="transmembrane region" description="Helical" evidence="1">
    <location>
        <begin position="57"/>
        <end position="88"/>
    </location>
</feature>
<feature type="transmembrane region" description="Helical" evidence="1">
    <location>
        <begin position="12"/>
        <end position="37"/>
    </location>
</feature>